<evidence type="ECO:0000256" key="13">
    <source>
        <dbReference type="ARBA" id="ARBA00032866"/>
    </source>
</evidence>
<evidence type="ECO:0000256" key="6">
    <source>
        <dbReference type="ARBA" id="ARBA00015080"/>
    </source>
</evidence>
<evidence type="ECO:0000256" key="2">
    <source>
        <dbReference type="ARBA" id="ARBA00004496"/>
    </source>
</evidence>
<dbReference type="UniPathway" id="UPA00241">
    <property type="reaction ID" value="UER00352"/>
</dbReference>
<keyword evidence="11 14" id="KW-0067">ATP-binding</keyword>
<evidence type="ECO:0000313" key="18">
    <source>
        <dbReference type="Proteomes" id="UP000009875"/>
    </source>
</evidence>
<proteinExistence type="inferred from homology"/>
<dbReference type="Proteomes" id="UP000009875">
    <property type="component" value="Unassembled WGS sequence"/>
</dbReference>
<comment type="caution">
    <text evidence="17">The sequence shown here is derived from an EMBL/GenBank/DDBJ whole genome shotgun (WGS) entry which is preliminary data.</text>
</comment>
<evidence type="ECO:0000256" key="12">
    <source>
        <dbReference type="ARBA" id="ARBA00022993"/>
    </source>
</evidence>
<evidence type="ECO:0000256" key="9">
    <source>
        <dbReference type="ARBA" id="ARBA00022741"/>
    </source>
</evidence>
<dbReference type="InterPro" id="IPR004566">
    <property type="entry name" value="PanK"/>
</dbReference>
<evidence type="ECO:0000313" key="17">
    <source>
        <dbReference type="EMBL" id="EKU93262.1"/>
    </source>
</evidence>
<dbReference type="GO" id="GO:0004594">
    <property type="term" value="F:pantothenate kinase activity"/>
    <property type="evidence" value="ECO:0007669"/>
    <property type="project" value="UniProtKB-UniRule"/>
</dbReference>
<dbReference type="RefSeq" id="WP_003778512.1">
    <property type="nucleotide sequence ID" value="NZ_JH992960.1"/>
</dbReference>
<dbReference type="NCBIfam" id="TIGR00554">
    <property type="entry name" value="panK_bact"/>
    <property type="match status" value="1"/>
</dbReference>
<keyword evidence="9 14" id="KW-0547">Nucleotide-binding</keyword>
<dbReference type="eggNOG" id="COG1072">
    <property type="taxonomic scope" value="Bacteria"/>
</dbReference>
<keyword evidence="8 14" id="KW-0808">Transferase</keyword>
<evidence type="ECO:0000256" key="7">
    <source>
        <dbReference type="ARBA" id="ARBA00022490"/>
    </source>
</evidence>
<dbReference type="EC" id="2.7.1.33" evidence="5 14"/>
<sequence length="309" mass="36632">MNNSRIFLVYDRKDWQSLRENASLSLTEKNLNNLRAVNDVISMEDVREVYVPIIQLLDVYIKSYYRHQASLINYLNLDQPKKYQPYVIGIAGSVAVGKSTVARLLKSLLSDYYPEKKVDLLTTDGFLYPNKILKERDIMDRKGFPESYDMKRLINFMTDVKNNVPNIQVPKYSHQVYDIVEGERLTINQPDILIVEGINVLQLPSNEKIFVSDFFDFSFYVDASENLIEKWYMQRFGTFMDTAFQDPNNYYYKFNDWDRKEAFAYANQVWETVNLENLREYILPTRLRANLILHKTHNHYIDKILLKKH</sequence>
<accession>K9EQQ9</accession>
<evidence type="ECO:0000256" key="10">
    <source>
        <dbReference type="ARBA" id="ARBA00022777"/>
    </source>
</evidence>
<protein>
    <recommendedName>
        <fullName evidence="6 14">Pantothenate kinase</fullName>
        <ecNumber evidence="5 14">2.7.1.33</ecNumber>
    </recommendedName>
    <alternativeName>
        <fullName evidence="13 14">Pantothenic acid kinase</fullName>
    </alternativeName>
</protein>
<feature type="domain" description="Phosphoribulokinase/uridine kinase" evidence="16">
    <location>
        <begin position="87"/>
        <end position="235"/>
    </location>
</feature>
<keyword evidence="12 14" id="KW-0173">Coenzyme A biosynthesis</keyword>
<gene>
    <name evidence="14" type="primary">coaA</name>
    <name evidence="17" type="ORF">HMPREF9698_01423</name>
</gene>
<dbReference type="SUPFAM" id="SSF52540">
    <property type="entry name" value="P-loop containing nucleoside triphosphate hydrolases"/>
    <property type="match status" value="1"/>
</dbReference>
<dbReference type="Gene3D" id="3.40.50.300">
    <property type="entry name" value="P-loop containing nucleotide triphosphate hydrolases"/>
    <property type="match status" value="1"/>
</dbReference>
<organism evidence="17 18">
    <name type="scientific">Alloiococcus otitis ATCC 51267</name>
    <dbReference type="NCBI Taxonomy" id="883081"/>
    <lineage>
        <taxon>Bacteria</taxon>
        <taxon>Bacillati</taxon>
        <taxon>Bacillota</taxon>
        <taxon>Bacilli</taxon>
        <taxon>Lactobacillales</taxon>
        <taxon>Carnobacteriaceae</taxon>
        <taxon>Alloiococcus</taxon>
    </lineage>
</organism>
<evidence type="ECO:0000256" key="8">
    <source>
        <dbReference type="ARBA" id="ARBA00022679"/>
    </source>
</evidence>
<comment type="subcellular location">
    <subcellularLocation>
        <location evidence="2 14 15">Cytoplasm</location>
    </subcellularLocation>
</comment>
<dbReference type="PATRIC" id="fig|883081.3.peg.1258"/>
<comment type="pathway">
    <text evidence="3 14 15">Cofactor biosynthesis; coenzyme A biosynthesis; CoA from (R)-pantothenate: step 1/5.</text>
</comment>
<dbReference type="Pfam" id="PF00485">
    <property type="entry name" value="PRK"/>
    <property type="match status" value="1"/>
</dbReference>
<comment type="similarity">
    <text evidence="4 14 15">Belongs to the prokaryotic pantothenate kinase family.</text>
</comment>
<dbReference type="GO" id="GO:0015937">
    <property type="term" value="P:coenzyme A biosynthetic process"/>
    <property type="evidence" value="ECO:0007669"/>
    <property type="project" value="UniProtKB-UniRule"/>
</dbReference>
<feature type="binding site" evidence="14">
    <location>
        <begin position="92"/>
        <end position="99"/>
    </location>
    <ligand>
        <name>ATP</name>
        <dbReference type="ChEBI" id="CHEBI:30616"/>
    </ligand>
</feature>
<dbReference type="PANTHER" id="PTHR10285">
    <property type="entry name" value="URIDINE KINASE"/>
    <property type="match status" value="1"/>
</dbReference>
<evidence type="ECO:0000256" key="1">
    <source>
        <dbReference type="ARBA" id="ARBA00001206"/>
    </source>
</evidence>
<evidence type="ECO:0000256" key="11">
    <source>
        <dbReference type="ARBA" id="ARBA00022840"/>
    </source>
</evidence>
<dbReference type="EMBL" id="AGXA01000022">
    <property type="protein sequence ID" value="EKU93262.1"/>
    <property type="molecule type" value="Genomic_DNA"/>
</dbReference>
<keyword evidence="18" id="KW-1185">Reference proteome</keyword>
<dbReference type="HOGENOM" id="CLU_053818_1_1_9"/>
<dbReference type="HAMAP" id="MF_00215">
    <property type="entry name" value="Pantothen_kinase_1"/>
    <property type="match status" value="1"/>
</dbReference>
<name>K9EQQ9_9LACT</name>
<evidence type="ECO:0000256" key="5">
    <source>
        <dbReference type="ARBA" id="ARBA00012102"/>
    </source>
</evidence>
<dbReference type="GO" id="GO:0005737">
    <property type="term" value="C:cytoplasm"/>
    <property type="evidence" value="ECO:0007669"/>
    <property type="project" value="UniProtKB-SubCell"/>
</dbReference>
<dbReference type="InterPro" id="IPR006083">
    <property type="entry name" value="PRK/URK"/>
</dbReference>
<evidence type="ECO:0000256" key="15">
    <source>
        <dbReference type="RuleBase" id="RU003530"/>
    </source>
</evidence>
<dbReference type="OrthoDB" id="1550976at2"/>
<evidence type="ECO:0000256" key="14">
    <source>
        <dbReference type="HAMAP-Rule" id="MF_00215"/>
    </source>
</evidence>
<evidence type="ECO:0000256" key="4">
    <source>
        <dbReference type="ARBA" id="ARBA00006087"/>
    </source>
</evidence>
<dbReference type="GO" id="GO:0005524">
    <property type="term" value="F:ATP binding"/>
    <property type="evidence" value="ECO:0007669"/>
    <property type="project" value="UniProtKB-UniRule"/>
</dbReference>
<evidence type="ECO:0000256" key="3">
    <source>
        <dbReference type="ARBA" id="ARBA00005225"/>
    </source>
</evidence>
<evidence type="ECO:0000259" key="16">
    <source>
        <dbReference type="Pfam" id="PF00485"/>
    </source>
</evidence>
<keyword evidence="7 14" id="KW-0963">Cytoplasm</keyword>
<dbReference type="STRING" id="883081.HMPREF9698_01423"/>
<reference evidence="17 18" key="1">
    <citation type="submission" date="2012-09" db="EMBL/GenBank/DDBJ databases">
        <title>The Genome Sequence of Alloiococcus otitis ATCC 51267.</title>
        <authorList>
            <consortium name="The Broad Institute Genome Sequencing Platform"/>
            <person name="Earl A."/>
            <person name="Ward D."/>
            <person name="Feldgarden M."/>
            <person name="Gevers D."/>
            <person name="Huys G."/>
            <person name="Walker B."/>
            <person name="Young S.K."/>
            <person name="Zeng Q."/>
            <person name="Gargeya S."/>
            <person name="Fitzgerald M."/>
            <person name="Haas B."/>
            <person name="Abouelleil A."/>
            <person name="Alvarado L."/>
            <person name="Arachchi H.M."/>
            <person name="Berlin A.M."/>
            <person name="Chapman S.B."/>
            <person name="Goldberg J."/>
            <person name="Griggs A."/>
            <person name="Gujja S."/>
            <person name="Hansen M."/>
            <person name="Howarth C."/>
            <person name="Imamovic A."/>
            <person name="Larimer J."/>
            <person name="McCowen C."/>
            <person name="Montmayeur A."/>
            <person name="Murphy C."/>
            <person name="Neiman D."/>
            <person name="Pearson M."/>
            <person name="Priest M."/>
            <person name="Roberts A."/>
            <person name="Saif S."/>
            <person name="Shea T."/>
            <person name="Sisk P."/>
            <person name="Sykes S."/>
            <person name="Wortman J."/>
            <person name="Nusbaum C."/>
            <person name="Birren B."/>
        </authorList>
    </citation>
    <scope>NUCLEOTIDE SEQUENCE [LARGE SCALE GENOMIC DNA]</scope>
    <source>
        <strain evidence="17 18">ATCC 51267</strain>
    </source>
</reference>
<keyword evidence="10 14" id="KW-0418">Kinase</keyword>
<dbReference type="CDD" id="cd02025">
    <property type="entry name" value="PanK"/>
    <property type="match status" value="1"/>
</dbReference>
<dbReference type="AlphaFoldDB" id="K9EQQ9"/>
<dbReference type="PIRSF" id="PIRSF000545">
    <property type="entry name" value="Pantothenate_kin"/>
    <property type="match status" value="1"/>
</dbReference>
<comment type="catalytic activity">
    <reaction evidence="1 14 15">
        <text>(R)-pantothenate + ATP = (R)-4'-phosphopantothenate + ADP + H(+)</text>
        <dbReference type="Rhea" id="RHEA:16373"/>
        <dbReference type="ChEBI" id="CHEBI:10986"/>
        <dbReference type="ChEBI" id="CHEBI:15378"/>
        <dbReference type="ChEBI" id="CHEBI:29032"/>
        <dbReference type="ChEBI" id="CHEBI:30616"/>
        <dbReference type="ChEBI" id="CHEBI:456216"/>
        <dbReference type="EC" id="2.7.1.33"/>
    </reaction>
</comment>
<dbReference type="InterPro" id="IPR027417">
    <property type="entry name" value="P-loop_NTPase"/>
</dbReference>